<evidence type="ECO:0000313" key="4">
    <source>
        <dbReference type="EMBL" id="TNJ27305.1"/>
    </source>
</evidence>
<dbReference type="SUPFAM" id="SSF48403">
    <property type="entry name" value="Ankyrin repeat"/>
    <property type="match status" value="1"/>
</dbReference>
<feature type="repeat" description="ANK" evidence="1">
    <location>
        <begin position="63"/>
        <end position="95"/>
    </location>
</feature>
<gene>
    <name evidence="4" type="ORF">GMRT_16036</name>
</gene>
<feature type="region of interest" description="Disordered" evidence="3">
    <location>
        <begin position="526"/>
        <end position="578"/>
    </location>
</feature>
<comment type="caution">
    <text evidence="4">The sequence shown here is derived from an EMBL/GenBank/DDBJ whole genome shotgun (WGS) entry which is preliminary data.</text>
</comment>
<dbReference type="InterPro" id="IPR002110">
    <property type="entry name" value="Ankyrin_rpt"/>
</dbReference>
<name>A0A4Z1SQT9_GIAMU</name>
<feature type="compositionally biased region" description="Polar residues" evidence="3">
    <location>
        <begin position="555"/>
        <end position="565"/>
    </location>
</feature>
<evidence type="ECO:0000256" key="3">
    <source>
        <dbReference type="SAM" id="MobiDB-lite"/>
    </source>
</evidence>
<feature type="region of interest" description="Disordered" evidence="3">
    <location>
        <begin position="838"/>
        <end position="907"/>
    </location>
</feature>
<keyword evidence="5" id="KW-1185">Reference proteome</keyword>
<feature type="compositionally biased region" description="Polar residues" evidence="3">
    <location>
        <begin position="722"/>
        <end position="748"/>
    </location>
</feature>
<feature type="compositionally biased region" description="Basic and acidic residues" evidence="3">
    <location>
        <begin position="489"/>
        <end position="506"/>
    </location>
</feature>
<feature type="compositionally biased region" description="Polar residues" evidence="3">
    <location>
        <begin position="865"/>
        <end position="892"/>
    </location>
</feature>
<feature type="compositionally biased region" description="Low complexity" evidence="3">
    <location>
        <begin position="749"/>
        <end position="765"/>
    </location>
</feature>
<evidence type="ECO:0000256" key="2">
    <source>
        <dbReference type="SAM" id="Coils"/>
    </source>
</evidence>
<dbReference type="VEuPathDB" id="GiardiaDB:GMRT_16036"/>
<dbReference type="Pfam" id="PF12796">
    <property type="entry name" value="Ank_2"/>
    <property type="match status" value="2"/>
</dbReference>
<keyword evidence="2" id="KW-0175">Coiled coil</keyword>
<evidence type="ECO:0000313" key="5">
    <source>
        <dbReference type="Proteomes" id="UP000315496"/>
    </source>
</evidence>
<dbReference type="PROSITE" id="PS50088">
    <property type="entry name" value="ANK_REPEAT"/>
    <property type="match status" value="1"/>
</dbReference>
<feature type="region of interest" description="Disordered" evidence="3">
    <location>
        <begin position="220"/>
        <end position="245"/>
    </location>
</feature>
<feature type="compositionally biased region" description="Polar residues" evidence="3">
    <location>
        <begin position="234"/>
        <end position="245"/>
    </location>
</feature>
<feature type="compositionally biased region" description="Basic and acidic residues" evidence="3">
    <location>
        <begin position="542"/>
        <end position="554"/>
    </location>
</feature>
<keyword evidence="1" id="KW-0040">ANK repeat</keyword>
<sequence>MSSDSSLIDAARRGDADAVRAHLREVTQRDSRGWTALMHASARNFAECVKALIPYERGLADPQKITALMIAADNGHTEVVRLLAKEESRLQNSDGWTALMHASYRGFDECAELLLDEAGMQTTRRKDGMAPGSTALMVAARFSRPECVELLRDREKGFVDSEGHDALWYAENKGVNPNVKTSEVYRDPRVLRLLGKRPDAISRAEKGSSLTSTRANIHQPIPASQHSIGAGNRSPCSLTESDGMQRTTLSPSALSVAANLATTSPSKKLDGTQYILSAEKGRLEKTISNLQRELQRMQEELASRDKEIQGLRAVNRQRSTNSIDDDIPNSRRAVSLAIPDSRTRMLQETLNQKNQEIDQLNAEIIGLRGDVKDREEEIRDLQAQLEKSLNLRAQLEASQNTNKKKQRELDDYIAALRLENEELRREYNRMETKNVREAEASRKENQQLEVLNNELARLRKEGEDRENHYRSAIEELKRKHSTEVTALRQRMEERDNMADERSQREKEFRNTALALERAMAEVASLRKENEELHRTSSVVTSRPREQPLESKNREVPTSTRVSGQPRTRGDQVAQYQASTGREELVEMVKTGMDREREGGQARTAISHQSRSSPIDLLSRNAQMRTDNYRQRELTSQRPAAEYQQRYGVATSGSTVAQLMAELGYDKREEYSPNTTAGVARDLSEQTRRGEGVHQRTSPYLTEHKETSIGSRVSGRSPDLPSRTYQYGPSRDVQAQPQKVMVNSRQSVQPSPRVTTSSRTNTSRSPKTPESDKKEDVRRRYDTSYGRLDSSTGRSVTRDASALVGRGTLASSPYSPKMSGNASTGATARAFKTVSPVTYSSSSGVSTGARAESHISPSSRKPLLTGTRTNSATSSSYGTNARSPQITGHSRLTPTGIGAYSSGLNYRR</sequence>
<dbReference type="SMART" id="SM00248">
    <property type="entry name" value="ANK"/>
    <property type="match status" value="4"/>
</dbReference>
<feature type="coiled-coil region" evidence="2">
    <location>
        <begin position="343"/>
        <end position="479"/>
    </location>
</feature>
<organism evidence="4 5">
    <name type="scientific">Giardia muris</name>
    <dbReference type="NCBI Taxonomy" id="5742"/>
    <lineage>
        <taxon>Eukaryota</taxon>
        <taxon>Metamonada</taxon>
        <taxon>Diplomonadida</taxon>
        <taxon>Hexamitidae</taxon>
        <taxon>Giardiinae</taxon>
        <taxon>Giardia</taxon>
    </lineage>
</organism>
<feature type="region of interest" description="Disordered" evidence="3">
    <location>
        <begin position="483"/>
        <end position="506"/>
    </location>
</feature>
<dbReference type="AlphaFoldDB" id="A0A4Z1SQT9"/>
<dbReference type="Gene3D" id="1.25.40.20">
    <property type="entry name" value="Ankyrin repeat-containing domain"/>
    <property type="match status" value="1"/>
</dbReference>
<feature type="compositionally biased region" description="Polar residues" evidence="3">
    <location>
        <begin position="603"/>
        <end position="612"/>
    </location>
</feature>
<feature type="compositionally biased region" description="Basic and acidic residues" evidence="3">
    <location>
        <begin position="681"/>
        <end position="693"/>
    </location>
</feature>
<dbReference type="EMBL" id="VDLU01000004">
    <property type="protein sequence ID" value="TNJ27305.1"/>
    <property type="molecule type" value="Genomic_DNA"/>
</dbReference>
<feature type="region of interest" description="Disordered" evidence="3">
    <location>
        <begin position="594"/>
        <end position="638"/>
    </location>
</feature>
<reference evidence="4 5" key="1">
    <citation type="submission" date="2019-05" db="EMBL/GenBank/DDBJ databases">
        <title>The compact genome of Giardia muris reveals important steps in the evolution of intestinal protozoan parasites.</title>
        <authorList>
            <person name="Xu F."/>
            <person name="Jimenez-Gonzalez A."/>
            <person name="Einarsson E."/>
            <person name="Astvaldsson A."/>
            <person name="Peirasmaki D."/>
            <person name="Eckmann L."/>
            <person name="Andersson J.O."/>
            <person name="Svard S.G."/>
            <person name="Jerlstrom-Hultqvist J."/>
        </authorList>
    </citation>
    <scope>NUCLEOTIDE SEQUENCE [LARGE SCALE GENOMIC DNA]</scope>
    <source>
        <strain evidence="4 5">Roberts-Thomson</strain>
    </source>
</reference>
<evidence type="ECO:0000256" key="1">
    <source>
        <dbReference type="PROSITE-ProRule" id="PRU00023"/>
    </source>
</evidence>
<dbReference type="Proteomes" id="UP000315496">
    <property type="component" value="Chromosome 4"/>
</dbReference>
<proteinExistence type="predicted"/>
<protein>
    <submittedName>
        <fullName evidence="4">Ankyrin repeat protein 1</fullName>
    </submittedName>
</protein>
<feature type="region of interest" description="Disordered" evidence="3">
    <location>
        <begin position="667"/>
        <end position="799"/>
    </location>
</feature>
<feature type="compositionally biased region" description="Basic and acidic residues" evidence="3">
    <location>
        <begin position="766"/>
        <end position="781"/>
    </location>
</feature>
<feature type="coiled-coil region" evidence="2">
    <location>
        <begin position="280"/>
        <end position="314"/>
    </location>
</feature>
<accession>A0A4Z1SQT9</accession>
<dbReference type="InterPro" id="IPR036770">
    <property type="entry name" value="Ankyrin_rpt-contain_sf"/>
</dbReference>
<dbReference type="PANTHER" id="PTHR24120">
    <property type="entry name" value="GH07239P"/>
    <property type="match status" value="1"/>
</dbReference>
<dbReference type="PANTHER" id="PTHR24120:SF4">
    <property type="entry name" value="GH07239P"/>
    <property type="match status" value="1"/>
</dbReference>